<gene>
    <name evidence="1" type="ORF">GGR39_001313</name>
</gene>
<keyword evidence="2" id="KW-1185">Reference proteome</keyword>
<organism evidence="1 2">
    <name type="scientific">Novosphingobium fluoreni</name>
    <dbReference type="NCBI Taxonomy" id="1391222"/>
    <lineage>
        <taxon>Bacteria</taxon>
        <taxon>Pseudomonadati</taxon>
        <taxon>Pseudomonadota</taxon>
        <taxon>Alphaproteobacteria</taxon>
        <taxon>Sphingomonadales</taxon>
        <taxon>Sphingomonadaceae</taxon>
        <taxon>Novosphingobium</taxon>
    </lineage>
</organism>
<dbReference type="Proteomes" id="UP000561459">
    <property type="component" value="Unassembled WGS sequence"/>
</dbReference>
<protein>
    <submittedName>
        <fullName evidence="1">Uncharacterized protein</fullName>
    </submittedName>
</protein>
<proteinExistence type="predicted"/>
<reference evidence="1 2" key="1">
    <citation type="submission" date="2020-08" db="EMBL/GenBank/DDBJ databases">
        <title>Genomic Encyclopedia of Type Strains, Phase IV (KMG-IV): sequencing the most valuable type-strain genomes for metagenomic binning, comparative biology and taxonomic classification.</title>
        <authorList>
            <person name="Goeker M."/>
        </authorList>
    </citation>
    <scope>NUCLEOTIDE SEQUENCE [LARGE SCALE GENOMIC DNA]</scope>
    <source>
        <strain evidence="1 2">DSM 27568</strain>
    </source>
</reference>
<sequence length="126" mass="13537">MARRVVTGWKLDLADCARLLDLIPALFPDIVADHVTLRSGTDGDTPLPCKTTGEVVGVIDDGLGIQALVVRIGGTTARADGSIFHITWSLDQAKGRRAVESNQVLAEKGWKPLAQPIAIRLIPARF</sequence>
<accession>A0A7W6C2J1</accession>
<dbReference type="RefSeq" id="WP_183616361.1">
    <property type="nucleotide sequence ID" value="NZ_JACIDY010000002.1"/>
</dbReference>
<comment type="caution">
    <text evidence="1">The sequence shown here is derived from an EMBL/GenBank/DDBJ whole genome shotgun (WGS) entry which is preliminary data.</text>
</comment>
<dbReference type="AlphaFoldDB" id="A0A7W6C2J1"/>
<evidence type="ECO:0000313" key="1">
    <source>
        <dbReference type="EMBL" id="MBB3939673.1"/>
    </source>
</evidence>
<dbReference type="EMBL" id="JACIDY010000002">
    <property type="protein sequence ID" value="MBB3939673.1"/>
    <property type="molecule type" value="Genomic_DNA"/>
</dbReference>
<name>A0A7W6C2J1_9SPHN</name>
<evidence type="ECO:0000313" key="2">
    <source>
        <dbReference type="Proteomes" id="UP000561459"/>
    </source>
</evidence>